<dbReference type="EMBL" id="JAMRDG010000002">
    <property type="protein sequence ID" value="KAJ3687834.1"/>
    <property type="molecule type" value="Genomic_DNA"/>
</dbReference>
<dbReference type="Proteomes" id="UP001210211">
    <property type="component" value="Unassembled WGS sequence"/>
</dbReference>
<feature type="region of interest" description="Disordered" evidence="1">
    <location>
        <begin position="1"/>
        <end position="46"/>
    </location>
</feature>
<evidence type="ECO:0000313" key="4">
    <source>
        <dbReference type="Proteomes" id="UP001210211"/>
    </source>
</evidence>
<feature type="compositionally biased region" description="Pro residues" evidence="1">
    <location>
        <begin position="32"/>
        <end position="41"/>
    </location>
</feature>
<dbReference type="AlphaFoldDB" id="A0AAD5Z6J8"/>
<gene>
    <name evidence="3" type="ORF">LUZ61_016998</name>
</gene>
<protein>
    <recommendedName>
        <fullName evidence="2">VQ domain-containing protein</fullName>
    </recommendedName>
</protein>
<dbReference type="PANTHER" id="PTHR33143">
    <property type="entry name" value="F16F4.1 PROTEIN-RELATED"/>
    <property type="match status" value="1"/>
</dbReference>
<feature type="compositionally biased region" description="Basic and acidic residues" evidence="1">
    <location>
        <begin position="261"/>
        <end position="276"/>
    </location>
</feature>
<comment type="caution">
    <text evidence="3">The sequence shown here is derived from an EMBL/GenBank/DDBJ whole genome shotgun (WGS) entry which is preliminary data.</text>
</comment>
<feature type="domain" description="VQ" evidence="2">
    <location>
        <begin position="56"/>
        <end position="81"/>
    </location>
</feature>
<name>A0AAD5Z6J8_9POAL</name>
<feature type="region of interest" description="Disordered" evidence="1">
    <location>
        <begin position="252"/>
        <end position="276"/>
    </location>
</feature>
<evidence type="ECO:0000313" key="3">
    <source>
        <dbReference type="EMBL" id="KAJ3687834.1"/>
    </source>
</evidence>
<proteinExistence type="predicted"/>
<reference evidence="3 4" key="1">
    <citation type="journal article" date="2022" name="Cell">
        <title>Repeat-based holocentromeres influence genome architecture and karyotype evolution.</title>
        <authorList>
            <person name="Hofstatter P.G."/>
            <person name="Thangavel G."/>
            <person name="Lux T."/>
            <person name="Neumann P."/>
            <person name="Vondrak T."/>
            <person name="Novak P."/>
            <person name="Zhang M."/>
            <person name="Costa L."/>
            <person name="Castellani M."/>
            <person name="Scott A."/>
            <person name="Toegelov H."/>
            <person name="Fuchs J."/>
            <person name="Mata-Sucre Y."/>
            <person name="Dias Y."/>
            <person name="Vanzela A.L.L."/>
            <person name="Huettel B."/>
            <person name="Almeida C.C.S."/>
            <person name="Simkova H."/>
            <person name="Souza G."/>
            <person name="Pedrosa-Harand A."/>
            <person name="Macas J."/>
            <person name="Mayer K.F.X."/>
            <person name="Houben A."/>
            <person name="Marques A."/>
        </authorList>
    </citation>
    <scope>NUCLEOTIDE SEQUENCE [LARGE SCALE GENOMIC DNA]</scope>
    <source>
        <strain evidence="3">RhyTen1mFocal</strain>
    </source>
</reference>
<dbReference type="PANTHER" id="PTHR33143:SF6">
    <property type="entry name" value="OS08G0102900 PROTEIN"/>
    <property type="match status" value="1"/>
</dbReference>
<feature type="compositionally biased region" description="Basic and acidic residues" evidence="1">
    <location>
        <begin position="1"/>
        <end position="12"/>
    </location>
</feature>
<organism evidence="3 4">
    <name type="scientific">Rhynchospora tenuis</name>
    <dbReference type="NCBI Taxonomy" id="198213"/>
    <lineage>
        <taxon>Eukaryota</taxon>
        <taxon>Viridiplantae</taxon>
        <taxon>Streptophyta</taxon>
        <taxon>Embryophyta</taxon>
        <taxon>Tracheophyta</taxon>
        <taxon>Spermatophyta</taxon>
        <taxon>Magnoliopsida</taxon>
        <taxon>Liliopsida</taxon>
        <taxon>Poales</taxon>
        <taxon>Cyperaceae</taxon>
        <taxon>Cyperoideae</taxon>
        <taxon>Rhynchosporeae</taxon>
        <taxon>Rhynchospora</taxon>
    </lineage>
</organism>
<sequence length="296" mass="31346">MDAKQPPRRELQGPRPTPLKVRKDSHKIKKPPVAPPQPQPAAAPVQHRPPVIIYAVSPKVIHTNPSEFMSLVQRLTGSSSSSATGASSSAPPFAAPAPFQAASTASATFPFNSYLPQGILSGTGGNGGLSPAARLAAIEQGRKETRIENVMNNSREEDLMLSQFGIDAGPRLDRVGLSPAGILSPVPSSLPVISPNLFSPLNRNDQTSGGLAFLHELSPVFSANRSLMANNFFATTPGSFFANTPTNNFFSITTPPVVPSPEKETSAGGEEGGRKGYSELVISTNEEGMHRDNFRV</sequence>
<dbReference type="InterPro" id="IPR039607">
    <property type="entry name" value="VQ_8/17/18/20/21/25"/>
</dbReference>
<dbReference type="Pfam" id="PF05678">
    <property type="entry name" value="VQ"/>
    <property type="match status" value="1"/>
</dbReference>
<accession>A0AAD5Z6J8</accession>
<dbReference type="InterPro" id="IPR008889">
    <property type="entry name" value="VQ"/>
</dbReference>
<evidence type="ECO:0000259" key="2">
    <source>
        <dbReference type="Pfam" id="PF05678"/>
    </source>
</evidence>
<dbReference type="GO" id="GO:0005634">
    <property type="term" value="C:nucleus"/>
    <property type="evidence" value="ECO:0007669"/>
    <property type="project" value="TreeGrafter"/>
</dbReference>
<keyword evidence="4" id="KW-1185">Reference proteome</keyword>
<evidence type="ECO:0000256" key="1">
    <source>
        <dbReference type="SAM" id="MobiDB-lite"/>
    </source>
</evidence>